<dbReference type="Gene3D" id="2.60.120.10">
    <property type="entry name" value="Jelly Rolls"/>
    <property type="match status" value="1"/>
</dbReference>
<dbReference type="PANTHER" id="PTHR38599">
    <property type="entry name" value="CUPIN DOMAIN PROTEIN (AFU_ORTHOLOGUE AFUA_3G13620)"/>
    <property type="match status" value="1"/>
</dbReference>
<protein>
    <submittedName>
        <fullName evidence="3">Cupin</fullName>
    </submittedName>
</protein>
<dbReference type="Proteomes" id="UP000094313">
    <property type="component" value="Chromosome"/>
</dbReference>
<dbReference type="EMBL" id="CP017141">
    <property type="protein sequence ID" value="AOM77355.1"/>
    <property type="molecule type" value="Genomic_DNA"/>
</dbReference>
<dbReference type="InterPro" id="IPR013096">
    <property type="entry name" value="Cupin_2"/>
</dbReference>
<organism evidence="3 4">
    <name type="scientific">Pedobacter steynii</name>
    <dbReference type="NCBI Taxonomy" id="430522"/>
    <lineage>
        <taxon>Bacteria</taxon>
        <taxon>Pseudomonadati</taxon>
        <taxon>Bacteroidota</taxon>
        <taxon>Sphingobacteriia</taxon>
        <taxon>Sphingobacteriales</taxon>
        <taxon>Sphingobacteriaceae</taxon>
        <taxon>Pedobacter</taxon>
    </lineage>
</organism>
<gene>
    <name evidence="3" type="ORF">BFS30_09375</name>
</gene>
<feature type="chain" id="PRO_5009098519" evidence="1">
    <location>
        <begin position="34"/>
        <end position="141"/>
    </location>
</feature>
<feature type="signal peptide" evidence="1">
    <location>
        <begin position="1"/>
        <end position="33"/>
    </location>
</feature>
<evidence type="ECO:0000256" key="1">
    <source>
        <dbReference type="SAM" id="SignalP"/>
    </source>
</evidence>
<sequence>MKNLKIKTHRKNLFAAVALFSFAAFFTPESAFAQQSGISRTNLQRHNIEILGYETIQARIDFEPDSAFGMHSHPGEEIIYVLEGIFEYQIEGEKPVVLKAGEVLFIPAGKNHSAKNIGKVKASELATYIVRKDKPLLVMKK</sequence>
<feature type="domain" description="Cupin type-2" evidence="2">
    <location>
        <begin position="60"/>
        <end position="123"/>
    </location>
</feature>
<dbReference type="PANTHER" id="PTHR38599:SF1">
    <property type="entry name" value="CUPIN DOMAIN PROTEIN (AFU_ORTHOLOGUE AFUA_3G13620)"/>
    <property type="match status" value="1"/>
</dbReference>
<dbReference type="SUPFAM" id="SSF51182">
    <property type="entry name" value="RmlC-like cupins"/>
    <property type="match status" value="1"/>
</dbReference>
<dbReference type="CDD" id="cd02235">
    <property type="entry name" value="cupin_BLL4011-like"/>
    <property type="match status" value="1"/>
</dbReference>
<keyword evidence="4" id="KW-1185">Reference proteome</keyword>
<dbReference type="RefSeq" id="WP_069379045.1">
    <property type="nucleotide sequence ID" value="NZ_CP017141.1"/>
</dbReference>
<proteinExistence type="predicted"/>
<dbReference type="InterPro" id="IPR011051">
    <property type="entry name" value="RmlC_Cupin_sf"/>
</dbReference>
<dbReference type="KEGG" id="psty:BFS30_09375"/>
<name>A0A1D7QFF1_9SPHI</name>
<dbReference type="Pfam" id="PF07883">
    <property type="entry name" value="Cupin_2"/>
    <property type="match status" value="1"/>
</dbReference>
<dbReference type="OrthoDB" id="2620172at2"/>
<dbReference type="AlphaFoldDB" id="A0A1D7QFF1"/>
<dbReference type="InterPro" id="IPR014710">
    <property type="entry name" value="RmlC-like_jellyroll"/>
</dbReference>
<evidence type="ECO:0000259" key="2">
    <source>
        <dbReference type="Pfam" id="PF07883"/>
    </source>
</evidence>
<accession>A0A1D7QFF1</accession>
<keyword evidence="1" id="KW-0732">Signal</keyword>
<evidence type="ECO:0000313" key="4">
    <source>
        <dbReference type="Proteomes" id="UP000094313"/>
    </source>
</evidence>
<reference evidence="3 4" key="1">
    <citation type="submission" date="2016-08" db="EMBL/GenBank/DDBJ databases">
        <authorList>
            <person name="Seilhamer J.J."/>
        </authorList>
    </citation>
    <scope>NUCLEOTIDE SEQUENCE [LARGE SCALE GENOMIC DNA]</scope>
    <source>
        <strain evidence="3 4">DX4</strain>
    </source>
</reference>
<evidence type="ECO:0000313" key="3">
    <source>
        <dbReference type="EMBL" id="AOM77355.1"/>
    </source>
</evidence>